<dbReference type="InterPro" id="IPR015257">
    <property type="entry name" value="Maf1"/>
</dbReference>
<dbReference type="GO" id="GO:0005634">
    <property type="term" value="C:nucleus"/>
    <property type="evidence" value="ECO:0007669"/>
    <property type="project" value="TreeGrafter"/>
</dbReference>
<dbReference type="PANTHER" id="PTHR22504:SF0">
    <property type="entry name" value="REPRESSOR OF RNA POLYMERASE III TRANSCRIPTION MAF1 HOMOLOG"/>
    <property type="match status" value="1"/>
</dbReference>
<dbReference type="Gene3D" id="3.40.1000.50">
    <property type="entry name" value="Repressor of RNA polymerase III transcription Maf1"/>
    <property type="match status" value="1"/>
</dbReference>
<proteinExistence type="predicted"/>
<evidence type="ECO:0008006" key="2">
    <source>
        <dbReference type="Google" id="ProtNLM"/>
    </source>
</evidence>
<dbReference type="InterPro" id="IPR038564">
    <property type="entry name" value="Maf1_sf"/>
</dbReference>
<dbReference type="GO" id="GO:0000994">
    <property type="term" value="F:RNA polymerase III core binding"/>
    <property type="evidence" value="ECO:0007669"/>
    <property type="project" value="TreeGrafter"/>
</dbReference>
<accession>A0A7S2LRD0</accession>
<organism evidence="1">
    <name type="scientific">Leptocylindrus danicus</name>
    <dbReference type="NCBI Taxonomy" id="163516"/>
    <lineage>
        <taxon>Eukaryota</taxon>
        <taxon>Sar</taxon>
        <taxon>Stramenopiles</taxon>
        <taxon>Ochrophyta</taxon>
        <taxon>Bacillariophyta</taxon>
        <taxon>Coscinodiscophyceae</taxon>
        <taxon>Chaetocerotophycidae</taxon>
        <taxon>Leptocylindrales</taxon>
        <taxon>Leptocylindraceae</taxon>
        <taxon>Leptocylindrus</taxon>
    </lineage>
</organism>
<dbReference type="AlphaFoldDB" id="A0A7S2LRD0"/>
<reference evidence="1" key="1">
    <citation type="submission" date="2021-01" db="EMBL/GenBank/DDBJ databases">
        <authorList>
            <person name="Corre E."/>
            <person name="Pelletier E."/>
            <person name="Niang G."/>
            <person name="Scheremetjew M."/>
            <person name="Finn R."/>
            <person name="Kale V."/>
            <person name="Holt S."/>
            <person name="Cochrane G."/>
            <person name="Meng A."/>
            <person name="Brown T."/>
            <person name="Cohen L."/>
        </authorList>
    </citation>
    <scope>NUCLEOTIDE SEQUENCE</scope>
    <source>
        <strain evidence="1">B650</strain>
    </source>
</reference>
<protein>
    <recommendedName>
        <fullName evidence="2">Repressor of RNA polymerase III transcription</fullName>
    </recommendedName>
</protein>
<gene>
    <name evidence="1" type="ORF">LDAN0321_LOCUS20429</name>
</gene>
<dbReference type="PIRSF" id="PIRSF037240">
    <property type="entry name" value="RNA_polIII_Trep_MAF1"/>
    <property type="match status" value="1"/>
</dbReference>
<dbReference type="GO" id="GO:0016480">
    <property type="term" value="P:negative regulation of transcription by RNA polymerase III"/>
    <property type="evidence" value="ECO:0007669"/>
    <property type="project" value="InterPro"/>
</dbReference>
<dbReference type="Pfam" id="PF09174">
    <property type="entry name" value="Maf1"/>
    <property type="match status" value="1"/>
</dbReference>
<name>A0A7S2LRD0_9STRA</name>
<dbReference type="PANTHER" id="PTHR22504">
    <property type="entry name" value="REPRESSOR OF RNA POLYMERASE III TRANSCRIPTION MAF1"/>
    <property type="match status" value="1"/>
</dbReference>
<sequence>MKFMEDEKLQLLTQNLTNQTVGINRIVNGRIECFSCKRGQNDKKASYKLKEKYAEEDANIEQQSVRLITDLILTLNASFPDYDFSSVSPSQFQRIENPNLALSNINNYLAEFASYNKTSFLPNLWKAINEVINLAECEVYEYKGEIVSRGNLLWEFHYFFSNKSLKRIVFFSCNQTHVSIQNGEFENLEEEDSDIEAYDMDIVED</sequence>
<evidence type="ECO:0000313" key="1">
    <source>
        <dbReference type="EMBL" id="CAD9612411.1"/>
    </source>
</evidence>
<dbReference type="EMBL" id="HBGY01032652">
    <property type="protein sequence ID" value="CAD9612411.1"/>
    <property type="molecule type" value="Transcribed_RNA"/>
</dbReference>